<gene>
    <name evidence="2" type="ORF">E2C01_056338</name>
</gene>
<evidence type="ECO:0000256" key="1">
    <source>
        <dbReference type="SAM" id="Phobius"/>
    </source>
</evidence>
<keyword evidence="1" id="KW-1133">Transmembrane helix</keyword>
<evidence type="ECO:0000313" key="3">
    <source>
        <dbReference type="Proteomes" id="UP000324222"/>
    </source>
</evidence>
<accession>A0A5B7GXT3</accession>
<evidence type="ECO:0000313" key="2">
    <source>
        <dbReference type="EMBL" id="MPC62255.1"/>
    </source>
</evidence>
<keyword evidence="1" id="KW-0812">Transmembrane</keyword>
<keyword evidence="3" id="KW-1185">Reference proteome</keyword>
<dbReference type="EMBL" id="VSRR010019460">
    <property type="protein sequence ID" value="MPC62255.1"/>
    <property type="molecule type" value="Genomic_DNA"/>
</dbReference>
<proteinExistence type="predicted"/>
<keyword evidence="1" id="KW-0472">Membrane</keyword>
<sequence length="101" mass="11006">MGIKGQCWINRRSLWDERSGQEGVGVCLVTHCGGTPVSDHANPSGAKAPEGLAYPYDRCRGKLARSLCLERDGRIPLSLFSALGVLVGLQTWLLPVRPFLE</sequence>
<name>A0A5B7GXT3_PORTR</name>
<dbReference type="AlphaFoldDB" id="A0A5B7GXT3"/>
<comment type="caution">
    <text evidence="2">The sequence shown here is derived from an EMBL/GenBank/DDBJ whole genome shotgun (WGS) entry which is preliminary data.</text>
</comment>
<feature type="transmembrane region" description="Helical" evidence="1">
    <location>
        <begin position="75"/>
        <end position="94"/>
    </location>
</feature>
<dbReference type="Proteomes" id="UP000324222">
    <property type="component" value="Unassembled WGS sequence"/>
</dbReference>
<reference evidence="2 3" key="1">
    <citation type="submission" date="2019-05" db="EMBL/GenBank/DDBJ databases">
        <title>Another draft genome of Portunus trituberculatus and its Hox gene families provides insights of decapod evolution.</title>
        <authorList>
            <person name="Jeong J.-H."/>
            <person name="Song I."/>
            <person name="Kim S."/>
            <person name="Choi T."/>
            <person name="Kim D."/>
            <person name="Ryu S."/>
            <person name="Kim W."/>
        </authorList>
    </citation>
    <scope>NUCLEOTIDE SEQUENCE [LARGE SCALE GENOMIC DNA]</scope>
    <source>
        <tissue evidence="2">Muscle</tissue>
    </source>
</reference>
<organism evidence="2 3">
    <name type="scientific">Portunus trituberculatus</name>
    <name type="common">Swimming crab</name>
    <name type="synonym">Neptunus trituberculatus</name>
    <dbReference type="NCBI Taxonomy" id="210409"/>
    <lineage>
        <taxon>Eukaryota</taxon>
        <taxon>Metazoa</taxon>
        <taxon>Ecdysozoa</taxon>
        <taxon>Arthropoda</taxon>
        <taxon>Crustacea</taxon>
        <taxon>Multicrustacea</taxon>
        <taxon>Malacostraca</taxon>
        <taxon>Eumalacostraca</taxon>
        <taxon>Eucarida</taxon>
        <taxon>Decapoda</taxon>
        <taxon>Pleocyemata</taxon>
        <taxon>Brachyura</taxon>
        <taxon>Eubrachyura</taxon>
        <taxon>Portunoidea</taxon>
        <taxon>Portunidae</taxon>
        <taxon>Portuninae</taxon>
        <taxon>Portunus</taxon>
    </lineage>
</organism>
<protein>
    <submittedName>
        <fullName evidence="2">Uncharacterized protein</fullName>
    </submittedName>
</protein>